<dbReference type="EMBL" id="JAKNRW010000040">
    <property type="protein sequence ID" value="MCK1793688.1"/>
    <property type="molecule type" value="Genomic_DNA"/>
</dbReference>
<sequence length="365" mass="41382">MENIAITSPFQEPFSPPAATKSEHFPNNGVKVYRSYIFKNLSVGAGSNFLIKIKKAATLPYFFIRIMRIIKKEDPDILHAHATFLCAIPAIILGRLFRKPVVYELRSLWFDNENFKASKLTRIFAAALERYCLNNCQRIITISDGLAEYVTTLPNSKNRSVTTIKNGIDDESINSVEQICTQTGKIRFGYIGSVIDLEGLHFVLQALKLLETQGVSIDFHIYGDGSARESLEKSTNSLGVKVHFHGRFHPDEAQSIYNKLDVIINYRKSGEISEKVTPLKPLEALLHRKTLICSDVGGYREILDGDHAVYIQPDRPDLLADAILEVYLDNNKHQTLINKGFAFVTEKRLWSKNGEKYHELYRGML</sequence>
<reference evidence="2 3" key="1">
    <citation type="submission" date="2022-02" db="EMBL/GenBank/DDBJ databases">
        <title>Comparative genomics of the first Antarctic Pseudomonas spp. capable of biotransforming 2,4,6-Trinitrotoluene.</title>
        <authorList>
            <person name="Cabrera M.A."/>
            <person name="Marquez S.L."/>
            <person name="Perez-Donoso J.M."/>
        </authorList>
    </citation>
    <scope>NUCLEOTIDE SEQUENCE [LARGE SCALE GENOMIC DNA]</scope>
    <source>
        <strain evidence="2 3">TNT19</strain>
    </source>
</reference>
<dbReference type="CDD" id="cd03794">
    <property type="entry name" value="GT4_WbuB-like"/>
    <property type="match status" value="1"/>
</dbReference>
<accession>A0ABT0F6P5</accession>
<dbReference type="Pfam" id="PF13439">
    <property type="entry name" value="Glyco_transf_4"/>
    <property type="match status" value="1"/>
</dbReference>
<protein>
    <submittedName>
        <fullName evidence="2">Glycosyltransferase family 4 protein</fullName>
    </submittedName>
</protein>
<dbReference type="InterPro" id="IPR050194">
    <property type="entry name" value="Glycosyltransferase_grp1"/>
</dbReference>
<evidence type="ECO:0000313" key="2">
    <source>
        <dbReference type="EMBL" id="MCK1793688.1"/>
    </source>
</evidence>
<dbReference type="InterPro" id="IPR028098">
    <property type="entry name" value="Glyco_trans_4-like_N"/>
</dbReference>
<evidence type="ECO:0000313" key="3">
    <source>
        <dbReference type="Proteomes" id="UP001299876"/>
    </source>
</evidence>
<gene>
    <name evidence="2" type="ORF">L9059_26635</name>
</gene>
<dbReference type="PANTHER" id="PTHR45947">
    <property type="entry name" value="SULFOQUINOVOSYL TRANSFERASE SQD2"/>
    <property type="match status" value="1"/>
</dbReference>
<dbReference type="Proteomes" id="UP001299876">
    <property type="component" value="Unassembled WGS sequence"/>
</dbReference>
<comment type="caution">
    <text evidence="2">The sequence shown here is derived from an EMBL/GenBank/DDBJ whole genome shotgun (WGS) entry which is preliminary data.</text>
</comment>
<dbReference type="SUPFAM" id="SSF53756">
    <property type="entry name" value="UDP-Glycosyltransferase/glycogen phosphorylase"/>
    <property type="match status" value="1"/>
</dbReference>
<organism evidence="2 3">
    <name type="scientific">Pseudomonas violetae</name>
    <dbReference type="NCBI Taxonomy" id="2915813"/>
    <lineage>
        <taxon>Bacteria</taxon>
        <taxon>Pseudomonadati</taxon>
        <taxon>Pseudomonadota</taxon>
        <taxon>Gammaproteobacteria</taxon>
        <taxon>Pseudomonadales</taxon>
        <taxon>Pseudomonadaceae</taxon>
        <taxon>Pseudomonas</taxon>
    </lineage>
</organism>
<proteinExistence type="predicted"/>
<keyword evidence="3" id="KW-1185">Reference proteome</keyword>
<name>A0ABT0F6P5_9PSED</name>
<evidence type="ECO:0000259" key="1">
    <source>
        <dbReference type="Pfam" id="PF13439"/>
    </source>
</evidence>
<feature type="domain" description="Glycosyltransferase subfamily 4-like N-terminal" evidence="1">
    <location>
        <begin position="49"/>
        <end position="171"/>
    </location>
</feature>
<dbReference type="PANTHER" id="PTHR45947:SF3">
    <property type="entry name" value="SULFOQUINOVOSYL TRANSFERASE SQD2"/>
    <property type="match status" value="1"/>
</dbReference>
<dbReference type="Gene3D" id="3.40.50.2000">
    <property type="entry name" value="Glycogen Phosphorylase B"/>
    <property type="match status" value="2"/>
</dbReference>
<dbReference type="Pfam" id="PF13692">
    <property type="entry name" value="Glyco_trans_1_4"/>
    <property type="match status" value="1"/>
</dbReference>